<dbReference type="Proteomes" id="UP000807469">
    <property type="component" value="Unassembled WGS sequence"/>
</dbReference>
<organism evidence="1 2">
    <name type="scientific">Pholiota conissans</name>
    <dbReference type="NCBI Taxonomy" id="109636"/>
    <lineage>
        <taxon>Eukaryota</taxon>
        <taxon>Fungi</taxon>
        <taxon>Dikarya</taxon>
        <taxon>Basidiomycota</taxon>
        <taxon>Agaricomycotina</taxon>
        <taxon>Agaricomycetes</taxon>
        <taxon>Agaricomycetidae</taxon>
        <taxon>Agaricales</taxon>
        <taxon>Agaricineae</taxon>
        <taxon>Strophariaceae</taxon>
        <taxon>Pholiota</taxon>
    </lineage>
</organism>
<name>A0A9P5YZU2_9AGAR</name>
<gene>
    <name evidence="1" type="ORF">BDN70DRAFT_862325</name>
</gene>
<dbReference type="EMBL" id="MU155273">
    <property type="protein sequence ID" value="KAF9477065.1"/>
    <property type="molecule type" value="Genomic_DNA"/>
</dbReference>
<dbReference type="OrthoDB" id="2745898at2759"/>
<accession>A0A9P5YZU2</accession>
<evidence type="ECO:0008006" key="3">
    <source>
        <dbReference type="Google" id="ProtNLM"/>
    </source>
</evidence>
<evidence type="ECO:0000313" key="1">
    <source>
        <dbReference type="EMBL" id="KAF9477065.1"/>
    </source>
</evidence>
<keyword evidence="2" id="KW-1185">Reference proteome</keyword>
<evidence type="ECO:0000313" key="2">
    <source>
        <dbReference type="Proteomes" id="UP000807469"/>
    </source>
</evidence>
<reference evidence="1" key="1">
    <citation type="submission" date="2020-11" db="EMBL/GenBank/DDBJ databases">
        <authorList>
            <consortium name="DOE Joint Genome Institute"/>
            <person name="Ahrendt S."/>
            <person name="Riley R."/>
            <person name="Andreopoulos W."/>
            <person name="Labutti K."/>
            <person name="Pangilinan J."/>
            <person name="Ruiz-Duenas F.J."/>
            <person name="Barrasa J.M."/>
            <person name="Sanchez-Garcia M."/>
            <person name="Camarero S."/>
            <person name="Miyauchi S."/>
            <person name="Serrano A."/>
            <person name="Linde D."/>
            <person name="Babiker R."/>
            <person name="Drula E."/>
            <person name="Ayuso-Fernandez I."/>
            <person name="Pacheco R."/>
            <person name="Padilla G."/>
            <person name="Ferreira P."/>
            <person name="Barriuso J."/>
            <person name="Kellner H."/>
            <person name="Castanera R."/>
            <person name="Alfaro M."/>
            <person name="Ramirez L."/>
            <person name="Pisabarro A.G."/>
            <person name="Kuo A."/>
            <person name="Tritt A."/>
            <person name="Lipzen A."/>
            <person name="He G."/>
            <person name="Yan M."/>
            <person name="Ng V."/>
            <person name="Cullen D."/>
            <person name="Martin F."/>
            <person name="Rosso M.-N."/>
            <person name="Henrissat B."/>
            <person name="Hibbett D."/>
            <person name="Martinez A.T."/>
            <person name="Grigoriev I.V."/>
        </authorList>
    </citation>
    <scope>NUCLEOTIDE SEQUENCE</scope>
    <source>
        <strain evidence="1">CIRM-BRFM 674</strain>
    </source>
</reference>
<protein>
    <recommendedName>
        <fullName evidence="3">F-box domain-containing protein</fullName>
    </recommendedName>
</protein>
<proteinExistence type="predicted"/>
<dbReference type="AlphaFoldDB" id="A0A9P5YZU2"/>
<sequence>MPFLPHDVVETVIDILTQDDYPNFSSTKSCSLVCRDFLPICRKHIFASVGIINLRRSVNPTPPYVYIHRTSSSGFKILLATSPVIAGYIRDLKCCITAEDSEDGDLIAALKKITNLRSLTIFDVIGPSFRNWNTSQFRHAVVRLFRLHTFTDLSLHSGVEDFVIADLPPNLKNFKFDALFVLPYSAPHPPSSPIKIHTMTIGWGCESSIEQLCRARFEDGGPFIDFTNLNSLEITLFGSDDFKALQQLLQHCTGLVYLSIRSYEVWVPLAGLHKALFPSMHTFKHIQIETILERDDTDPYCGIADELESMSNKNVIEFIDIYIAISTDAERITGDEWGRLDTILTQSSWPHLQGVSLTIIIISHVRREDTFKEELTKMARIQFSGLSSRESVSFEFNVDEH</sequence>
<comment type="caution">
    <text evidence="1">The sequence shown here is derived from an EMBL/GenBank/DDBJ whole genome shotgun (WGS) entry which is preliminary data.</text>
</comment>